<dbReference type="InterPro" id="IPR001031">
    <property type="entry name" value="Thioesterase"/>
</dbReference>
<gene>
    <name evidence="3" type="ORF">RIF23_11465</name>
</gene>
<evidence type="ECO:0000313" key="3">
    <source>
        <dbReference type="EMBL" id="MDS1270917.1"/>
    </source>
</evidence>
<dbReference type="Proteomes" id="UP001250214">
    <property type="component" value="Unassembled WGS sequence"/>
</dbReference>
<accession>A0ABU2H7G0</accession>
<sequence>MGGFLSPGRRQAGLVLLCFHHAGGGASLFHGWQEHLGPEISVWPVLLPGRERRVREARYTDIADLVHDLATELSPELERPYAIFGHSMGALIAYRFTALRLARGERPPSAVYLSACAPPDSPRDDLPRDACDQQLLDWLIALGGIPTELLSHPQLLELSIPVLRDDLHLCRPRVDLDAPALTCPVHVFGGAHDRLVTAGSLREWKEVSNCDPEPVLFEGGHFYLSGGHPELMKKIRSSLVEGGDTE</sequence>
<proteinExistence type="inferred from homology"/>
<dbReference type="SUPFAM" id="SSF53474">
    <property type="entry name" value="alpha/beta-Hydrolases"/>
    <property type="match status" value="1"/>
</dbReference>
<dbReference type="Gene3D" id="3.40.50.1820">
    <property type="entry name" value="alpha/beta hydrolase"/>
    <property type="match status" value="1"/>
</dbReference>
<protein>
    <submittedName>
        <fullName evidence="3">Alpha/beta fold hydrolase</fullName>
    </submittedName>
</protein>
<comment type="caution">
    <text evidence="3">The sequence shown here is derived from an EMBL/GenBank/DDBJ whole genome shotgun (WGS) entry which is preliminary data.</text>
</comment>
<name>A0ABU2H7G0_9ACTN</name>
<organism evidence="3 4">
    <name type="scientific">Lipingzhangella rawalii</name>
    <dbReference type="NCBI Taxonomy" id="2055835"/>
    <lineage>
        <taxon>Bacteria</taxon>
        <taxon>Bacillati</taxon>
        <taxon>Actinomycetota</taxon>
        <taxon>Actinomycetes</taxon>
        <taxon>Streptosporangiales</taxon>
        <taxon>Nocardiopsidaceae</taxon>
        <taxon>Lipingzhangella</taxon>
    </lineage>
</organism>
<evidence type="ECO:0000256" key="1">
    <source>
        <dbReference type="ARBA" id="ARBA00007169"/>
    </source>
</evidence>
<dbReference type="EMBL" id="JAVLVT010000005">
    <property type="protein sequence ID" value="MDS1270917.1"/>
    <property type="molecule type" value="Genomic_DNA"/>
</dbReference>
<dbReference type="PANTHER" id="PTHR11487:SF0">
    <property type="entry name" value="S-ACYL FATTY ACID SYNTHASE THIOESTERASE, MEDIUM CHAIN"/>
    <property type="match status" value="1"/>
</dbReference>
<dbReference type="GO" id="GO:0016787">
    <property type="term" value="F:hydrolase activity"/>
    <property type="evidence" value="ECO:0007669"/>
    <property type="project" value="UniProtKB-KW"/>
</dbReference>
<feature type="domain" description="Thioesterase" evidence="2">
    <location>
        <begin position="16"/>
        <end position="238"/>
    </location>
</feature>
<evidence type="ECO:0000259" key="2">
    <source>
        <dbReference type="Pfam" id="PF00975"/>
    </source>
</evidence>
<keyword evidence="4" id="KW-1185">Reference proteome</keyword>
<comment type="similarity">
    <text evidence="1">Belongs to the thioesterase family.</text>
</comment>
<dbReference type="Pfam" id="PF00975">
    <property type="entry name" value="Thioesterase"/>
    <property type="match status" value="1"/>
</dbReference>
<dbReference type="InterPro" id="IPR012223">
    <property type="entry name" value="TEII"/>
</dbReference>
<dbReference type="RefSeq" id="WP_310912471.1">
    <property type="nucleotide sequence ID" value="NZ_JAVLVT010000005.1"/>
</dbReference>
<evidence type="ECO:0000313" key="4">
    <source>
        <dbReference type="Proteomes" id="UP001250214"/>
    </source>
</evidence>
<reference evidence="4" key="1">
    <citation type="submission" date="2023-07" db="EMBL/GenBank/DDBJ databases">
        <title>Novel species in the genus Lipingzhangella isolated from Sambhar Salt Lake.</title>
        <authorList>
            <person name="Jiya N."/>
            <person name="Kajale S."/>
            <person name="Sharma A."/>
        </authorList>
    </citation>
    <scope>NUCLEOTIDE SEQUENCE [LARGE SCALE GENOMIC DNA]</scope>
    <source>
        <strain evidence="4">LS1_29</strain>
    </source>
</reference>
<dbReference type="PANTHER" id="PTHR11487">
    <property type="entry name" value="THIOESTERASE"/>
    <property type="match status" value="1"/>
</dbReference>
<dbReference type="InterPro" id="IPR029058">
    <property type="entry name" value="AB_hydrolase_fold"/>
</dbReference>
<keyword evidence="3" id="KW-0378">Hydrolase</keyword>